<evidence type="ECO:0000256" key="3">
    <source>
        <dbReference type="ARBA" id="ARBA00023002"/>
    </source>
</evidence>
<dbReference type="InterPro" id="IPR036249">
    <property type="entry name" value="Thioredoxin-like_sf"/>
</dbReference>
<gene>
    <name evidence="8" type="ORF">SBAD_LOCUS4052</name>
</gene>
<dbReference type="GO" id="GO:0047134">
    <property type="term" value="F:protein-disulfide reductase [NAD(P)H] activity"/>
    <property type="evidence" value="ECO:0007669"/>
    <property type="project" value="UniProtKB-EC"/>
</dbReference>
<dbReference type="SUPFAM" id="SSF52833">
    <property type="entry name" value="Thioredoxin-like"/>
    <property type="match status" value="1"/>
</dbReference>
<accession>A0A183IKA4</accession>
<reference evidence="10" key="1">
    <citation type="submission" date="2016-06" db="UniProtKB">
        <authorList>
            <consortium name="WormBaseParasite"/>
        </authorList>
    </citation>
    <scope>IDENTIFICATION</scope>
</reference>
<dbReference type="InterPro" id="IPR012336">
    <property type="entry name" value="Thioredoxin-like_fold"/>
</dbReference>
<dbReference type="PANTHER" id="PTHR13871:SF18">
    <property type="entry name" value="THIOREDOXIN DOMAIN-CONTAINING PROTEIN"/>
    <property type="match status" value="1"/>
</dbReference>
<evidence type="ECO:0000256" key="4">
    <source>
        <dbReference type="ARBA" id="ARBA00023027"/>
    </source>
</evidence>
<protein>
    <recommendedName>
        <fullName evidence="1">protein-disulfide reductase</fullName>
        <ecNumber evidence="1">1.8.1.8</ecNumber>
    </recommendedName>
</protein>
<evidence type="ECO:0000256" key="5">
    <source>
        <dbReference type="ARBA" id="ARBA00047388"/>
    </source>
</evidence>
<evidence type="ECO:0000256" key="6">
    <source>
        <dbReference type="ARBA" id="ARBA00047804"/>
    </source>
</evidence>
<sequence length="113" mass="13385">MWSCLQQEEQSKSFPMNHEVVRRLSRGGANQTEVLTKEFLADKTIALYFQASWCHVCQNFTKILKKNCSKVKKDRRLLVLVVNQDEDEPSYDACYKAAPKQWLWLPFNDKMRR</sequence>
<name>A0A183IKA4_9BILA</name>
<evidence type="ECO:0000313" key="9">
    <source>
        <dbReference type="Proteomes" id="UP000270296"/>
    </source>
</evidence>
<evidence type="ECO:0000313" key="10">
    <source>
        <dbReference type="WBParaSite" id="SBAD_0000423101-mRNA-1"/>
    </source>
</evidence>
<evidence type="ECO:0000256" key="1">
    <source>
        <dbReference type="ARBA" id="ARBA00012612"/>
    </source>
</evidence>
<dbReference type="Pfam" id="PF13905">
    <property type="entry name" value="Thioredoxin_8"/>
    <property type="match status" value="1"/>
</dbReference>
<dbReference type="AlphaFoldDB" id="A0A183IKA4"/>
<keyword evidence="4" id="KW-0520">NAD</keyword>
<dbReference type="PANTHER" id="PTHR13871">
    <property type="entry name" value="THIOREDOXIN"/>
    <property type="match status" value="1"/>
</dbReference>
<dbReference type="OrthoDB" id="189920at2759"/>
<evidence type="ECO:0000256" key="2">
    <source>
        <dbReference type="ARBA" id="ARBA00022737"/>
    </source>
</evidence>
<dbReference type="EMBL" id="UZAM01008097">
    <property type="protein sequence ID" value="VDP03222.1"/>
    <property type="molecule type" value="Genomic_DNA"/>
</dbReference>
<reference evidence="8 9" key="2">
    <citation type="submission" date="2018-11" db="EMBL/GenBank/DDBJ databases">
        <authorList>
            <consortium name="Pathogen Informatics"/>
        </authorList>
    </citation>
    <scope>NUCLEOTIDE SEQUENCE [LARGE SCALE GENOMIC DNA]</scope>
</reference>
<dbReference type="Proteomes" id="UP000270296">
    <property type="component" value="Unassembled WGS sequence"/>
</dbReference>
<keyword evidence="9" id="KW-1185">Reference proteome</keyword>
<comment type="catalytic activity">
    <reaction evidence="5">
        <text>[protein]-dithiol + NAD(+) = [protein]-disulfide + NADH + H(+)</text>
        <dbReference type="Rhea" id="RHEA:18749"/>
        <dbReference type="Rhea" id="RHEA-COMP:10593"/>
        <dbReference type="Rhea" id="RHEA-COMP:10594"/>
        <dbReference type="ChEBI" id="CHEBI:15378"/>
        <dbReference type="ChEBI" id="CHEBI:29950"/>
        <dbReference type="ChEBI" id="CHEBI:50058"/>
        <dbReference type="ChEBI" id="CHEBI:57540"/>
        <dbReference type="ChEBI" id="CHEBI:57945"/>
        <dbReference type="EC" id="1.8.1.8"/>
    </reaction>
</comment>
<feature type="domain" description="Thioredoxin-like fold" evidence="7">
    <location>
        <begin position="42"/>
        <end position="111"/>
    </location>
</feature>
<keyword evidence="2" id="KW-0677">Repeat</keyword>
<evidence type="ECO:0000313" key="8">
    <source>
        <dbReference type="EMBL" id="VDP03222.1"/>
    </source>
</evidence>
<dbReference type="Gene3D" id="3.40.30.10">
    <property type="entry name" value="Glutaredoxin"/>
    <property type="match status" value="1"/>
</dbReference>
<dbReference type="InterPro" id="IPR052259">
    <property type="entry name" value="Nucleoredoxin-like"/>
</dbReference>
<comment type="catalytic activity">
    <reaction evidence="6">
        <text>[protein]-dithiol + NADP(+) = [protein]-disulfide + NADPH + H(+)</text>
        <dbReference type="Rhea" id="RHEA:18753"/>
        <dbReference type="Rhea" id="RHEA-COMP:10593"/>
        <dbReference type="Rhea" id="RHEA-COMP:10594"/>
        <dbReference type="ChEBI" id="CHEBI:15378"/>
        <dbReference type="ChEBI" id="CHEBI:29950"/>
        <dbReference type="ChEBI" id="CHEBI:50058"/>
        <dbReference type="ChEBI" id="CHEBI:57783"/>
        <dbReference type="ChEBI" id="CHEBI:58349"/>
        <dbReference type="EC" id="1.8.1.8"/>
    </reaction>
</comment>
<organism evidence="10">
    <name type="scientific">Soboliphyme baturini</name>
    <dbReference type="NCBI Taxonomy" id="241478"/>
    <lineage>
        <taxon>Eukaryota</taxon>
        <taxon>Metazoa</taxon>
        <taxon>Ecdysozoa</taxon>
        <taxon>Nematoda</taxon>
        <taxon>Enoplea</taxon>
        <taxon>Dorylaimia</taxon>
        <taxon>Dioctophymatida</taxon>
        <taxon>Dioctophymatoidea</taxon>
        <taxon>Soboliphymatidae</taxon>
        <taxon>Soboliphyme</taxon>
    </lineage>
</organism>
<dbReference type="EC" id="1.8.1.8" evidence="1"/>
<dbReference type="WBParaSite" id="SBAD_0000423101-mRNA-1">
    <property type="protein sequence ID" value="SBAD_0000423101-mRNA-1"/>
    <property type="gene ID" value="SBAD_0000423101"/>
</dbReference>
<keyword evidence="3" id="KW-0560">Oxidoreductase</keyword>
<evidence type="ECO:0000259" key="7">
    <source>
        <dbReference type="Pfam" id="PF13905"/>
    </source>
</evidence>
<proteinExistence type="predicted"/>